<organism evidence="2 3">
    <name type="scientific">Takifugu flavidus</name>
    <name type="common">sansaifugu</name>
    <dbReference type="NCBI Taxonomy" id="433684"/>
    <lineage>
        <taxon>Eukaryota</taxon>
        <taxon>Metazoa</taxon>
        <taxon>Chordata</taxon>
        <taxon>Craniata</taxon>
        <taxon>Vertebrata</taxon>
        <taxon>Euteleostomi</taxon>
        <taxon>Actinopterygii</taxon>
        <taxon>Neopterygii</taxon>
        <taxon>Teleostei</taxon>
        <taxon>Neoteleostei</taxon>
        <taxon>Acanthomorphata</taxon>
        <taxon>Eupercaria</taxon>
        <taxon>Tetraodontiformes</taxon>
        <taxon>Tetradontoidea</taxon>
        <taxon>Tetraodontidae</taxon>
        <taxon>Takifugu</taxon>
    </lineage>
</organism>
<keyword evidence="3" id="KW-1185">Reference proteome</keyword>
<dbReference type="Pfam" id="PF09058">
    <property type="entry name" value="L27_1"/>
    <property type="match status" value="1"/>
</dbReference>
<accession>A0A5C6P7R2</accession>
<dbReference type="Proteomes" id="UP000324091">
    <property type="component" value="Chromosome 14"/>
</dbReference>
<name>A0A5C6P7R2_9TELE</name>
<protein>
    <submittedName>
        <fullName evidence="2">Disks large-like protein 1</fullName>
    </submittedName>
</protein>
<dbReference type="EMBL" id="RHFK02000006">
    <property type="protein sequence ID" value="TWW74260.1"/>
    <property type="molecule type" value="Genomic_DNA"/>
</dbReference>
<dbReference type="InterPro" id="IPR036892">
    <property type="entry name" value="L27_dom_sf"/>
</dbReference>
<gene>
    <name evidence="2" type="ORF">D4764_14G0002610</name>
</gene>
<feature type="domain" description="L27-1" evidence="1">
    <location>
        <begin position="41"/>
        <end position="87"/>
    </location>
</feature>
<dbReference type="InterPro" id="IPR015143">
    <property type="entry name" value="L27_1"/>
</dbReference>
<reference evidence="2 3" key="1">
    <citation type="submission" date="2019-04" db="EMBL/GenBank/DDBJ databases">
        <title>Chromosome genome assembly for Takifugu flavidus.</title>
        <authorList>
            <person name="Xiao S."/>
        </authorList>
    </citation>
    <scope>NUCLEOTIDE SEQUENCE [LARGE SCALE GENOMIC DNA]</scope>
    <source>
        <strain evidence="2">HTHZ2018</strain>
        <tissue evidence="2">Muscle</tissue>
    </source>
</reference>
<comment type="caution">
    <text evidence="2">The sequence shown here is derived from an EMBL/GenBank/DDBJ whole genome shotgun (WGS) entry which is preliminary data.</text>
</comment>
<dbReference type="AlphaFoldDB" id="A0A5C6P7R2"/>
<proteinExistence type="predicted"/>
<dbReference type="SUPFAM" id="SSF101288">
    <property type="entry name" value="L27 domain"/>
    <property type="match status" value="1"/>
</dbReference>
<sequence length="330" mass="36860">MPIRKNAFQNRPTPGLVSHPPSIHSFSSLFHLDLRAHTFRSDTTRALGLLDDYCTKLRRPEEQQLKTAIHRVMGIFQSNLFEALLAINASINFGAVGGRPSVSVENMAPEIDVIILQSIRCRLIWPVWAPLLKPVTADHIRHPSAIHPPSIHPSIHPSIQAWINPFVVPQKFGLSTYVNERCSCSALPGDEGRTRFTVSVFARRRSLLHRQEWAEGEPDLLRGAAWRGAGLQARAAAEITDSRGHRGQLQSERVDKPVVEGGRESLLWDKGGSGARVDPNLSRTLEKDVSVKERLAAVIHQSRLPSNRVLLSKAPCFHGKRLCNYRTLNH</sequence>
<evidence type="ECO:0000313" key="3">
    <source>
        <dbReference type="Proteomes" id="UP000324091"/>
    </source>
</evidence>
<evidence type="ECO:0000313" key="2">
    <source>
        <dbReference type="EMBL" id="TWW74260.1"/>
    </source>
</evidence>
<evidence type="ECO:0000259" key="1">
    <source>
        <dbReference type="Pfam" id="PF09058"/>
    </source>
</evidence>
<dbReference type="Gene3D" id="1.10.287.470">
    <property type="entry name" value="Helix hairpin bin"/>
    <property type="match status" value="1"/>
</dbReference>